<dbReference type="Pfam" id="PF02096">
    <property type="entry name" value="60KD_IMP"/>
    <property type="match status" value="1"/>
</dbReference>
<dbReference type="Proteomes" id="UP001195571">
    <property type="component" value="Unassembled WGS sequence"/>
</dbReference>
<evidence type="ECO:0000256" key="8">
    <source>
        <dbReference type="ARBA" id="ARBA00023186"/>
    </source>
</evidence>
<keyword evidence="4 9" id="KW-0812">Transmembrane</keyword>
<evidence type="ECO:0000256" key="2">
    <source>
        <dbReference type="ARBA" id="ARBA00022448"/>
    </source>
</evidence>
<comment type="caution">
    <text evidence="12">The sequence shown here is derived from an EMBL/GenBank/DDBJ whole genome shotgun (WGS) entry which is preliminary data.</text>
</comment>
<evidence type="ECO:0000313" key="13">
    <source>
        <dbReference type="Proteomes" id="UP001195571"/>
    </source>
</evidence>
<evidence type="ECO:0000256" key="5">
    <source>
        <dbReference type="ARBA" id="ARBA00022927"/>
    </source>
</evidence>
<dbReference type="PANTHER" id="PTHR12428:SF65">
    <property type="entry name" value="CYTOCHROME C OXIDASE ASSEMBLY PROTEIN COX18, MITOCHONDRIAL"/>
    <property type="match status" value="1"/>
</dbReference>
<dbReference type="EMBL" id="JACAOD020000001">
    <property type="protein sequence ID" value="MBP5835698.1"/>
    <property type="molecule type" value="Genomic_DNA"/>
</dbReference>
<dbReference type="PANTHER" id="PTHR12428">
    <property type="entry name" value="OXA1"/>
    <property type="match status" value="1"/>
</dbReference>
<feature type="transmembrane region" description="Helical" evidence="10">
    <location>
        <begin position="255"/>
        <end position="278"/>
    </location>
</feature>
<dbReference type="InterPro" id="IPR047196">
    <property type="entry name" value="YidC_ALB_C"/>
</dbReference>
<gene>
    <name evidence="12" type="ORF">CHTY_000350</name>
</gene>
<sequence>MDVKNSILKKNSFFLIITLLVIGIWFFWPKKALNIKFLQKVNIGADHFVIYAVDHKNKEVKIDKQEDYDKWFERKKNEKYFFGLLSKLPPVVENESVVSLPPLNLSFKSAKSDAEKIKIMYAFWTIPAGTNCEYISGKEYLHKIQKHLTINNKSTIEKIELSPGVKEPQKLFNNVSNDSSSSVELILSPQSSSSESEKVTVTIETYITNSSLPIQWPSRLDWSLFGYLWNVLIISISFLLYFFSTFLINIGGGAFFGNLGLGVVLTTIIIRTLTWPIYTKTSTFSMNMNLLQPEIAKVKQKYALQKDPASIQKMQLEILKVYRKNNFSFWGFLVSFLQLPLFIAINQTLRRFLIQGGIFETSALIHQPFLGFISLDPDQPNDISIVILLSFLVGITMFILNKISFKKPDYLKTSTHHLTAEQKMKAKQSEKTMKITSWIMILMMVFFSRSNTVLSLYWIVGNTYTIFQTLITRKKLEKKYWELKNKSI</sequence>
<keyword evidence="2" id="KW-0813">Transport</keyword>
<keyword evidence="8" id="KW-0143">Chaperone</keyword>
<keyword evidence="6 10" id="KW-1133">Transmembrane helix</keyword>
<feature type="transmembrane region" description="Helical" evidence="10">
    <location>
        <begin position="327"/>
        <end position="345"/>
    </location>
</feature>
<evidence type="ECO:0000256" key="9">
    <source>
        <dbReference type="RuleBase" id="RU003945"/>
    </source>
</evidence>
<feature type="transmembrane region" description="Helical" evidence="10">
    <location>
        <begin position="12"/>
        <end position="28"/>
    </location>
</feature>
<comment type="subcellular location">
    <subcellularLocation>
        <location evidence="1">Cell membrane</location>
        <topology evidence="1">Multi-pass membrane protein</topology>
    </subcellularLocation>
    <subcellularLocation>
        <location evidence="9">Membrane</location>
        <topology evidence="9">Multi-pass membrane protein</topology>
    </subcellularLocation>
</comment>
<evidence type="ECO:0000313" key="12">
    <source>
        <dbReference type="EMBL" id="MBP5835698.1"/>
    </source>
</evidence>
<name>A0ABS5CXJ2_9MOLU</name>
<feature type="transmembrane region" description="Helical" evidence="10">
    <location>
        <begin position="224"/>
        <end position="243"/>
    </location>
</feature>
<keyword evidence="3" id="KW-1003">Cell membrane</keyword>
<dbReference type="InterPro" id="IPR028055">
    <property type="entry name" value="YidC/Oxa/ALB_C"/>
</dbReference>
<accession>A0ABS5CXJ2</accession>
<evidence type="ECO:0000256" key="3">
    <source>
        <dbReference type="ARBA" id="ARBA00022475"/>
    </source>
</evidence>
<protein>
    <submittedName>
        <fullName evidence="12">Membrane protein insertase YidC</fullName>
    </submittedName>
</protein>
<reference evidence="12" key="1">
    <citation type="submission" date="2021-04" db="EMBL/GenBank/DDBJ databases">
        <title>Genomic features of Candidatus Phytoplasma meliae isolate ChTYXIII (1SrXIII-G).</title>
        <authorList>
            <person name="Fernandez F.D."/>
            <person name="Conci L.R."/>
        </authorList>
    </citation>
    <scope>NUCLEOTIDE SEQUENCE [LARGE SCALE GENOMIC DNA]</scope>
    <source>
        <strain evidence="12">ChTYXIII-Mo</strain>
    </source>
</reference>
<dbReference type="InterPro" id="IPR001708">
    <property type="entry name" value="YidC/ALB3/OXA1/COX18"/>
</dbReference>
<keyword evidence="13" id="KW-1185">Reference proteome</keyword>
<feature type="transmembrane region" description="Helical" evidence="10">
    <location>
        <begin position="383"/>
        <end position="400"/>
    </location>
</feature>
<evidence type="ECO:0000256" key="4">
    <source>
        <dbReference type="ARBA" id="ARBA00022692"/>
    </source>
</evidence>
<keyword evidence="5" id="KW-0653">Protein transport</keyword>
<proteinExistence type="inferred from homology"/>
<keyword evidence="7 10" id="KW-0472">Membrane</keyword>
<organism evidence="12 13">
    <name type="scientific">Candidatus Phytoplasma meliae</name>
    <dbReference type="NCBI Taxonomy" id="1848402"/>
    <lineage>
        <taxon>Bacteria</taxon>
        <taxon>Bacillati</taxon>
        <taxon>Mycoplasmatota</taxon>
        <taxon>Mollicutes</taxon>
        <taxon>Acholeplasmatales</taxon>
        <taxon>Acholeplasmataceae</taxon>
        <taxon>Candidatus Phytoplasma</taxon>
        <taxon>16SrXIII (Mexican periwinkle virescence group)</taxon>
    </lineage>
</organism>
<dbReference type="CDD" id="cd20070">
    <property type="entry name" value="5TM_YidC_Alb3"/>
    <property type="match status" value="1"/>
</dbReference>
<evidence type="ECO:0000259" key="11">
    <source>
        <dbReference type="Pfam" id="PF02096"/>
    </source>
</evidence>
<evidence type="ECO:0000256" key="1">
    <source>
        <dbReference type="ARBA" id="ARBA00004651"/>
    </source>
</evidence>
<evidence type="ECO:0000256" key="6">
    <source>
        <dbReference type="ARBA" id="ARBA00022989"/>
    </source>
</evidence>
<dbReference type="NCBIfam" id="TIGR03592">
    <property type="entry name" value="yidC_oxa1_cterm"/>
    <property type="match status" value="1"/>
</dbReference>
<evidence type="ECO:0000256" key="10">
    <source>
        <dbReference type="SAM" id="Phobius"/>
    </source>
</evidence>
<feature type="domain" description="Membrane insertase YidC/Oxa/ALB C-terminal" evidence="11">
    <location>
        <begin position="260"/>
        <end position="474"/>
    </location>
</feature>
<comment type="similarity">
    <text evidence="9">Belongs to the OXA1/ALB3/YidC family.</text>
</comment>
<dbReference type="RefSeq" id="WP_203551961.1">
    <property type="nucleotide sequence ID" value="NZ_JACAOD020000001.1"/>
</dbReference>
<evidence type="ECO:0000256" key="7">
    <source>
        <dbReference type="ARBA" id="ARBA00023136"/>
    </source>
</evidence>